<name>A0A0U2DW98_PARAS</name>
<dbReference type="RefSeq" id="YP_009159477.1">
    <property type="nucleotide sequence ID" value="NC_027603.1"/>
</dbReference>
<dbReference type="PANTHER" id="PTHR46552:SF1">
    <property type="entry name" value="NADH-UBIQUINONE OXIDOREDUCTASE CHAIN 2"/>
    <property type="match status" value="1"/>
</dbReference>
<keyword evidence="11 18" id="KW-0249">Electron transport</keyword>
<keyword evidence="14 18" id="KW-0830">Ubiquinone</keyword>
<feature type="domain" description="NADH:quinone oxidoreductase/Mrp antiporter transmembrane" evidence="19">
    <location>
        <begin position="81"/>
        <end position="280"/>
    </location>
</feature>
<feature type="transmembrane region" description="Helical" evidence="18">
    <location>
        <begin position="86"/>
        <end position="105"/>
    </location>
</feature>
<keyword evidence="6" id="KW-0813">Transport</keyword>
<dbReference type="GeneID" id="25077074"/>
<dbReference type="InterPro" id="IPR003917">
    <property type="entry name" value="NADH_UbQ_OxRdtase_chain2"/>
</dbReference>
<dbReference type="EC" id="7.1.1.2" evidence="4 18"/>
<evidence type="ECO:0000256" key="13">
    <source>
        <dbReference type="ARBA" id="ARBA00023027"/>
    </source>
</evidence>
<evidence type="ECO:0000256" key="14">
    <source>
        <dbReference type="ARBA" id="ARBA00023075"/>
    </source>
</evidence>
<gene>
    <name evidence="20" type="primary">ND2</name>
</gene>
<evidence type="ECO:0000256" key="8">
    <source>
        <dbReference type="ARBA" id="ARBA00022692"/>
    </source>
</evidence>
<evidence type="ECO:0000256" key="16">
    <source>
        <dbReference type="ARBA" id="ARBA00023136"/>
    </source>
</evidence>
<comment type="function">
    <text evidence="1">Core subunit of the mitochondrial membrane respiratory chain NADH dehydrogenase (Complex I) that is believed to belong to the minimal assembly required for catalysis. Complex I functions in the transfer of electrons from NADH to the respiratory chain. The immediate electron acceptor for the enzyme is believed to be ubiquinone.</text>
</comment>
<accession>A0A0U2DW98</accession>
<comment type="catalytic activity">
    <reaction evidence="17 18">
        <text>a ubiquinone + NADH + 5 H(+)(in) = a ubiquinol + NAD(+) + 4 H(+)(out)</text>
        <dbReference type="Rhea" id="RHEA:29091"/>
        <dbReference type="Rhea" id="RHEA-COMP:9565"/>
        <dbReference type="Rhea" id="RHEA-COMP:9566"/>
        <dbReference type="ChEBI" id="CHEBI:15378"/>
        <dbReference type="ChEBI" id="CHEBI:16389"/>
        <dbReference type="ChEBI" id="CHEBI:17976"/>
        <dbReference type="ChEBI" id="CHEBI:57540"/>
        <dbReference type="ChEBI" id="CHEBI:57945"/>
        <dbReference type="EC" id="7.1.1.2"/>
    </reaction>
</comment>
<evidence type="ECO:0000256" key="10">
    <source>
        <dbReference type="ARBA" id="ARBA00022967"/>
    </source>
</evidence>
<evidence type="ECO:0000256" key="15">
    <source>
        <dbReference type="ARBA" id="ARBA00023128"/>
    </source>
</evidence>
<feature type="domain" description="NADH:quinone oxidoreductase/Mrp antiporter transmembrane" evidence="19">
    <location>
        <begin position="23"/>
        <end position="73"/>
    </location>
</feature>
<protein>
    <recommendedName>
        <fullName evidence="5 18">NADH-ubiquinone oxidoreductase chain 2</fullName>
        <ecNumber evidence="4 18">7.1.1.2</ecNumber>
    </recommendedName>
</protein>
<dbReference type="AlphaFoldDB" id="A0A0U2DW98"/>
<evidence type="ECO:0000256" key="1">
    <source>
        <dbReference type="ARBA" id="ARBA00003257"/>
    </source>
</evidence>
<feature type="transmembrane region" description="Helical" evidence="18">
    <location>
        <begin position="232"/>
        <end position="255"/>
    </location>
</feature>
<feature type="transmembrane region" description="Helical" evidence="18">
    <location>
        <begin position="59"/>
        <end position="80"/>
    </location>
</feature>
<organism evidence="20">
    <name type="scientific">Paratya australiensis</name>
    <name type="common">Freshwater shrimp</name>
    <dbReference type="NCBI Taxonomy" id="159741"/>
    <lineage>
        <taxon>Eukaryota</taxon>
        <taxon>Metazoa</taxon>
        <taxon>Ecdysozoa</taxon>
        <taxon>Arthropoda</taxon>
        <taxon>Crustacea</taxon>
        <taxon>Multicrustacea</taxon>
        <taxon>Malacostraca</taxon>
        <taxon>Eumalacostraca</taxon>
        <taxon>Eucarida</taxon>
        <taxon>Decapoda</taxon>
        <taxon>Pleocyemata</taxon>
        <taxon>Caridea</taxon>
        <taxon>Atyoidea</taxon>
        <taxon>Atyidae</taxon>
        <taxon>Paratya</taxon>
    </lineage>
</organism>
<evidence type="ECO:0000256" key="9">
    <source>
        <dbReference type="ARBA" id="ARBA00022792"/>
    </source>
</evidence>
<dbReference type="Pfam" id="PF00361">
    <property type="entry name" value="Proton_antipo_M"/>
    <property type="match status" value="2"/>
</dbReference>
<evidence type="ECO:0000313" key="20">
    <source>
        <dbReference type="EMBL" id="AKQ09522.1"/>
    </source>
</evidence>
<comment type="subcellular location">
    <subcellularLocation>
        <location evidence="2 18">Mitochondrion inner membrane</location>
        <topology evidence="2 18">Multi-pass membrane protein</topology>
    </subcellularLocation>
</comment>
<keyword evidence="12 18" id="KW-1133">Transmembrane helix</keyword>
<proteinExistence type="inferred from homology"/>
<dbReference type="CTD" id="4536"/>
<evidence type="ECO:0000256" key="4">
    <source>
        <dbReference type="ARBA" id="ARBA00012944"/>
    </source>
</evidence>
<dbReference type="GO" id="GO:0006120">
    <property type="term" value="P:mitochondrial electron transport, NADH to ubiquinone"/>
    <property type="evidence" value="ECO:0007669"/>
    <property type="project" value="InterPro"/>
</dbReference>
<reference evidence="20" key="1">
    <citation type="journal article" date="2015" name="Mitochondrial DNA">
        <title>The complete mitogenome of the Australian freshwater shrimp Paratya australiensis Kemp, 1917 (Crustacea: Decapoda: Atyidae).</title>
        <authorList>
            <person name="Gan H.Y."/>
            <person name="Gan H.M."/>
            <person name="Lee Y.P."/>
            <person name="Austin C.M."/>
        </authorList>
    </citation>
    <scope>NUCLEOTIDE SEQUENCE</scope>
    <source>
        <strain evidence="20">APR12</strain>
    </source>
</reference>
<keyword evidence="8 18" id="KW-0812">Transmembrane</keyword>
<comment type="similarity">
    <text evidence="3 18">Belongs to the complex I subunit 2 family.</text>
</comment>
<dbReference type="PANTHER" id="PTHR46552">
    <property type="entry name" value="NADH-UBIQUINONE OXIDOREDUCTASE CHAIN 2"/>
    <property type="match status" value="1"/>
</dbReference>
<dbReference type="InterPro" id="IPR001750">
    <property type="entry name" value="ND/Mrp_TM"/>
</dbReference>
<feature type="transmembrane region" description="Helical" evidence="18">
    <location>
        <begin position="168"/>
        <end position="186"/>
    </location>
</feature>
<dbReference type="EMBL" id="KM978917">
    <property type="protein sequence ID" value="AKQ09522.1"/>
    <property type="molecule type" value="Genomic_DNA"/>
</dbReference>
<feature type="transmembrane region" description="Helical" evidence="18">
    <location>
        <begin position="192"/>
        <end position="211"/>
    </location>
</feature>
<evidence type="ECO:0000256" key="18">
    <source>
        <dbReference type="RuleBase" id="RU003403"/>
    </source>
</evidence>
<feature type="transmembrane region" description="Helical" evidence="18">
    <location>
        <begin position="267"/>
        <end position="289"/>
    </location>
</feature>
<keyword evidence="10 18" id="KW-1278">Translocase</keyword>
<feature type="transmembrane region" description="Helical" evidence="18">
    <location>
        <begin position="310"/>
        <end position="331"/>
    </location>
</feature>
<evidence type="ECO:0000259" key="19">
    <source>
        <dbReference type="Pfam" id="PF00361"/>
    </source>
</evidence>
<keyword evidence="7 18" id="KW-0679">Respiratory chain</keyword>
<keyword evidence="15 18" id="KW-0496">Mitochondrion</keyword>
<evidence type="ECO:0000256" key="3">
    <source>
        <dbReference type="ARBA" id="ARBA00007012"/>
    </source>
</evidence>
<dbReference type="GO" id="GO:0008137">
    <property type="term" value="F:NADH dehydrogenase (ubiquinone) activity"/>
    <property type="evidence" value="ECO:0007669"/>
    <property type="project" value="UniProtKB-EC"/>
</dbReference>
<evidence type="ECO:0000256" key="2">
    <source>
        <dbReference type="ARBA" id="ARBA00004448"/>
    </source>
</evidence>
<evidence type="ECO:0000256" key="6">
    <source>
        <dbReference type="ARBA" id="ARBA00022448"/>
    </source>
</evidence>
<evidence type="ECO:0000256" key="11">
    <source>
        <dbReference type="ARBA" id="ARBA00022982"/>
    </source>
</evidence>
<evidence type="ECO:0000256" key="5">
    <source>
        <dbReference type="ARBA" id="ARBA00021008"/>
    </source>
</evidence>
<sequence length="332" mass="37027">MFKPSQLLFAFTLLLGVAITVSSSSWFIAWMGLELNLLSFIPLLSSTENRYSSESTLKYFLIQALGSSVILASAPCSLFIQNLSYLVILVALLLKVGAAPLHYWFPPVMQGVSWPQGITLMTIQKIAPITMMSFLMSDLTMLVIMVSSIMSGVVGALGGLNQTFTRKIISYSSINHMGWMLAAMLFNEQMWTIYFISYAVVASSVVFILHSNQIFHFNQLSTMNLYSKPLKLNLFLSLLSMGGMPPLLGFLPKWMVMQEFIFSGASILWLSALLFSALLTLFYYLRIAISSMVFSSPKTKMSLIPTSSNYLLMAAAINFSPLLYPFILLLIY</sequence>
<feature type="transmembrane region" description="Helical" evidence="18">
    <location>
        <begin position="142"/>
        <end position="161"/>
    </location>
</feature>
<evidence type="ECO:0000256" key="7">
    <source>
        <dbReference type="ARBA" id="ARBA00022660"/>
    </source>
</evidence>
<geneLocation type="mitochondrion" evidence="20"/>
<keyword evidence="13 18" id="KW-0520">NAD</keyword>
<evidence type="ECO:0000256" key="17">
    <source>
        <dbReference type="ARBA" id="ARBA00049551"/>
    </source>
</evidence>
<dbReference type="PRINTS" id="PR01436">
    <property type="entry name" value="NADHDHGNASE2"/>
</dbReference>
<comment type="function">
    <text evidence="18">Core subunit of the mitochondrial membrane respiratory chain NADH dehydrogenase (Complex I) which catalyzes electron transfer from NADH through the respiratory chain, using ubiquinone as an electron acceptor. Essential for the catalytic activity and assembly of complex I.</text>
</comment>
<dbReference type="InterPro" id="IPR050175">
    <property type="entry name" value="Complex_I_Subunit_2"/>
</dbReference>
<evidence type="ECO:0000256" key="12">
    <source>
        <dbReference type="ARBA" id="ARBA00022989"/>
    </source>
</evidence>
<keyword evidence="9 18" id="KW-0999">Mitochondrion inner membrane</keyword>
<keyword evidence="16 18" id="KW-0472">Membrane</keyword>
<dbReference type="GO" id="GO:0005743">
    <property type="term" value="C:mitochondrial inner membrane"/>
    <property type="evidence" value="ECO:0007669"/>
    <property type="project" value="UniProtKB-SubCell"/>
</dbReference>